<dbReference type="GO" id="GO:0003677">
    <property type="term" value="F:DNA binding"/>
    <property type="evidence" value="ECO:0007669"/>
    <property type="project" value="UniProtKB-KW"/>
</dbReference>
<sequence length="675" mass="76872">MPLGKQPVSCAPCSRRKVKCDRLFPCCHCKRRKHDNCVYPVPGGVQEHARRIEDLERYIRSLGGDPNQADQPDNTGTRKAENTAEQIRRNESVSSGGRLGSISGPTNARTGQISSLVTHDEEVTYIETPMWYSWSGTDHPEEDALTKKDQPSTSPLPSCFPTILDPGNITADSGSLHARLPSPSQMTILWSSYLKNVHPLTKIFFDWEIERVVQKSREDASSLSKGEQALVFAIIFIATLSIPDEECANLLSDNKQYLLSQSQESVEDALLVAEFATTSDIRTLQAFILYMSAMRDRTRPAAIYSLMGVAVRIAERMGLHRDGDMFELGVARSEERRRIWWQLQYMEIAIARLVGSLSMTLYASWDTKPPANLEDDDLHSPNLRSLPAERSRLTSMSHCLWRYSILHMQRENMRQPGGVPESLSWLLSPQVSLSEKDAKIDAIESALGAKFLQYCELLNPLHVYIQIGVRQFLLATRRTARQPRLVSAKILEMTLQERDDFLNICTKGLDYYLMSQTTESLKGFQWHNENYFQWPSFVYVILEAHHRFDNDQVKDLWSLIHRIYTIHPELSTASRRAEVATVARITLAAWQRHDTFIRQHQMDVDEPYERPPWIVELCQNFNLPQPETTLATDSAVQESAFDANQLLPVDFDFDVFDWAAWDEAYSNAAVRGPSG</sequence>
<feature type="compositionally biased region" description="Basic and acidic residues" evidence="7">
    <location>
        <begin position="76"/>
        <end position="91"/>
    </location>
</feature>
<dbReference type="InterPro" id="IPR050613">
    <property type="entry name" value="Sec_Metabolite_Reg"/>
</dbReference>
<evidence type="ECO:0000259" key="8">
    <source>
        <dbReference type="PROSITE" id="PS50048"/>
    </source>
</evidence>
<evidence type="ECO:0000256" key="1">
    <source>
        <dbReference type="ARBA" id="ARBA00004123"/>
    </source>
</evidence>
<comment type="caution">
    <text evidence="9">The sequence shown here is derived from an EMBL/GenBank/DDBJ whole genome shotgun (WGS) entry which is preliminary data.</text>
</comment>
<evidence type="ECO:0000256" key="6">
    <source>
        <dbReference type="ARBA" id="ARBA00023242"/>
    </source>
</evidence>
<dbReference type="GO" id="GO:0006351">
    <property type="term" value="P:DNA-templated transcription"/>
    <property type="evidence" value="ECO:0007669"/>
    <property type="project" value="InterPro"/>
</dbReference>
<dbReference type="PROSITE" id="PS00463">
    <property type="entry name" value="ZN2_CY6_FUNGAL_1"/>
    <property type="match status" value="1"/>
</dbReference>
<name>A0AAN6DXP0_9EURO</name>
<dbReference type="Proteomes" id="UP001203852">
    <property type="component" value="Unassembled WGS sequence"/>
</dbReference>
<dbReference type="Pfam" id="PF04082">
    <property type="entry name" value="Fungal_trans"/>
    <property type="match status" value="1"/>
</dbReference>
<dbReference type="CDD" id="cd12148">
    <property type="entry name" value="fungal_TF_MHR"/>
    <property type="match status" value="1"/>
</dbReference>
<keyword evidence="3" id="KW-0805">Transcription regulation</keyword>
<organism evidence="9 10">
    <name type="scientific">Exophiala viscosa</name>
    <dbReference type="NCBI Taxonomy" id="2486360"/>
    <lineage>
        <taxon>Eukaryota</taxon>
        <taxon>Fungi</taxon>
        <taxon>Dikarya</taxon>
        <taxon>Ascomycota</taxon>
        <taxon>Pezizomycotina</taxon>
        <taxon>Eurotiomycetes</taxon>
        <taxon>Chaetothyriomycetidae</taxon>
        <taxon>Chaetothyriales</taxon>
        <taxon>Herpotrichiellaceae</taxon>
        <taxon>Exophiala</taxon>
    </lineage>
</organism>
<evidence type="ECO:0000256" key="7">
    <source>
        <dbReference type="SAM" id="MobiDB-lite"/>
    </source>
</evidence>
<evidence type="ECO:0000256" key="2">
    <source>
        <dbReference type="ARBA" id="ARBA00022723"/>
    </source>
</evidence>
<dbReference type="SMART" id="SM00906">
    <property type="entry name" value="Fungal_trans"/>
    <property type="match status" value="1"/>
</dbReference>
<dbReference type="PANTHER" id="PTHR31001">
    <property type="entry name" value="UNCHARACTERIZED TRANSCRIPTIONAL REGULATORY PROTEIN"/>
    <property type="match status" value="1"/>
</dbReference>
<comment type="subcellular location">
    <subcellularLocation>
        <location evidence="1">Nucleus</location>
    </subcellularLocation>
</comment>
<keyword evidence="2" id="KW-0479">Metal-binding</keyword>
<evidence type="ECO:0000256" key="4">
    <source>
        <dbReference type="ARBA" id="ARBA00023125"/>
    </source>
</evidence>
<dbReference type="Pfam" id="PF00172">
    <property type="entry name" value="Zn_clus"/>
    <property type="match status" value="1"/>
</dbReference>
<keyword evidence="5" id="KW-0804">Transcription</keyword>
<dbReference type="PANTHER" id="PTHR31001:SF85">
    <property type="entry name" value="ZN(II)2CYS6 TRANSCRIPTION FACTOR (EUROFUNG)"/>
    <property type="match status" value="1"/>
</dbReference>
<gene>
    <name evidence="9" type="ORF">EDD36DRAFT_212171</name>
</gene>
<accession>A0AAN6DXP0</accession>
<evidence type="ECO:0000313" key="9">
    <source>
        <dbReference type="EMBL" id="KAI1613993.1"/>
    </source>
</evidence>
<dbReference type="EMBL" id="MU404353">
    <property type="protein sequence ID" value="KAI1613993.1"/>
    <property type="molecule type" value="Genomic_DNA"/>
</dbReference>
<dbReference type="InterPro" id="IPR001138">
    <property type="entry name" value="Zn2Cys6_DnaBD"/>
</dbReference>
<protein>
    <recommendedName>
        <fullName evidence="8">Zn(2)-C6 fungal-type domain-containing protein</fullName>
    </recommendedName>
</protein>
<dbReference type="SUPFAM" id="SSF57701">
    <property type="entry name" value="Zn2/Cys6 DNA-binding domain"/>
    <property type="match status" value="1"/>
</dbReference>
<dbReference type="AlphaFoldDB" id="A0AAN6DXP0"/>
<feature type="domain" description="Zn(2)-C6 fungal-type" evidence="8">
    <location>
        <begin position="9"/>
        <end position="39"/>
    </location>
</feature>
<dbReference type="GO" id="GO:0008270">
    <property type="term" value="F:zinc ion binding"/>
    <property type="evidence" value="ECO:0007669"/>
    <property type="project" value="InterPro"/>
</dbReference>
<dbReference type="GO" id="GO:0000981">
    <property type="term" value="F:DNA-binding transcription factor activity, RNA polymerase II-specific"/>
    <property type="evidence" value="ECO:0007669"/>
    <property type="project" value="InterPro"/>
</dbReference>
<dbReference type="GO" id="GO:0005634">
    <property type="term" value="C:nucleus"/>
    <property type="evidence" value="ECO:0007669"/>
    <property type="project" value="UniProtKB-SubCell"/>
</dbReference>
<keyword evidence="6" id="KW-0539">Nucleus</keyword>
<evidence type="ECO:0000256" key="3">
    <source>
        <dbReference type="ARBA" id="ARBA00023015"/>
    </source>
</evidence>
<dbReference type="PROSITE" id="PS50048">
    <property type="entry name" value="ZN2_CY6_FUNGAL_2"/>
    <property type="match status" value="1"/>
</dbReference>
<dbReference type="InterPro" id="IPR036864">
    <property type="entry name" value="Zn2-C6_fun-type_DNA-bd_sf"/>
</dbReference>
<dbReference type="CDD" id="cd00067">
    <property type="entry name" value="GAL4"/>
    <property type="match status" value="1"/>
</dbReference>
<keyword evidence="4" id="KW-0238">DNA-binding</keyword>
<dbReference type="Gene3D" id="4.10.240.10">
    <property type="entry name" value="Zn(2)-C6 fungal-type DNA-binding domain"/>
    <property type="match status" value="1"/>
</dbReference>
<dbReference type="SMART" id="SM00066">
    <property type="entry name" value="GAL4"/>
    <property type="match status" value="1"/>
</dbReference>
<feature type="region of interest" description="Disordered" evidence="7">
    <location>
        <begin position="61"/>
        <end position="115"/>
    </location>
</feature>
<reference evidence="9" key="1">
    <citation type="journal article" date="2022" name="bioRxiv">
        <title>Deciphering the potential niche of two novel black yeast fungi from a biological soil crust based on their genomes, phenotypes, and melanin regulation.</title>
        <authorList>
            <consortium name="DOE Joint Genome Institute"/>
            <person name="Carr E.C."/>
            <person name="Barton Q."/>
            <person name="Grambo S."/>
            <person name="Sullivan M."/>
            <person name="Renfro C.M."/>
            <person name="Kuo A."/>
            <person name="Pangilinan J."/>
            <person name="Lipzen A."/>
            <person name="Keymanesh K."/>
            <person name="Savage E."/>
            <person name="Barry K."/>
            <person name="Grigoriev I.V."/>
            <person name="Riekhof W.R."/>
            <person name="Harris S.S."/>
        </authorList>
    </citation>
    <scope>NUCLEOTIDE SEQUENCE</scope>
    <source>
        <strain evidence="9">JF 03-4F</strain>
    </source>
</reference>
<proteinExistence type="predicted"/>
<evidence type="ECO:0000313" key="10">
    <source>
        <dbReference type="Proteomes" id="UP001203852"/>
    </source>
</evidence>
<evidence type="ECO:0000256" key="5">
    <source>
        <dbReference type="ARBA" id="ARBA00023163"/>
    </source>
</evidence>
<dbReference type="InterPro" id="IPR007219">
    <property type="entry name" value="XnlR_reg_dom"/>
</dbReference>
<feature type="compositionally biased region" description="Polar residues" evidence="7">
    <location>
        <begin position="103"/>
        <end position="115"/>
    </location>
</feature>
<keyword evidence="10" id="KW-1185">Reference proteome</keyword>